<evidence type="ECO:0000256" key="2">
    <source>
        <dbReference type="ARBA" id="ARBA00009784"/>
    </source>
</evidence>
<accession>A0ABU9HHR1</accession>
<comment type="caution">
    <text evidence="7">Lacks conserved residue(s) required for the propagation of feature annotation.</text>
</comment>
<organism evidence="8 9">
    <name type="scientific">Psychromonas arctica</name>
    <dbReference type="NCBI Taxonomy" id="168275"/>
    <lineage>
        <taxon>Bacteria</taxon>
        <taxon>Pseudomonadati</taxon>
        <taxon>Pseudomonadota</taxon>
        <taxon>Gammaproteobacteria</taxon>
        <taxon>Alteromonadales</taxon>
        <taxon>Psychromonadaceae</taxon>
        <taxon>Psychromonas</taxon>
    </lineage>
</organism>
<dbReference type="PANTHER" id="PTHR33508">
    <property type="entry name" value="UPF0056 MEMBRANE PROTEIN YHCE"/>
    <property type="match status" value="1"/>
</dbReference>
<feature type="transmembrane region" description="Helical" evidence="7">
    <location>
        <begin position="43"/>
        <end position="61"/>
    </location>
</feature>
<evidence type="ECO:0000256" key="1">
    <source>
        <dbReference type="ARBA" id="ARBA00004651"/>
    </source>
</evidence>
<evidence type="ECO:0000256" key="6">
    <source>
        <dbReference type="ARBA" id="ARBA00023136"/>
    </source>
</evidence>
<dbReference type="RefSeq" id="WP_341629445.1">
    <property type="nucleotide sequence ID" value="NZ_JBAKBA010000300.1"/>
</dbReference>
<keyword evidence="6 7" id="KW-0472">Membrane</keyword>
<feature type="non-terminal residue" evidence="8">
    <location>
        <position position="1"/>
    </location>
</feature>
<dbReference type="Pfam" id="PF01914">
    <property type="entry name" value="MarC"/>
    <property type="match status" value="1"/>
</dbReference>
<comment type="caution">
    <text evidence="8">The sequence shown here is derived from an EMBL/GenBank/DDBJ whole genome shotgun (WGS) entry which is preliminary data.</text>
</comment>
<proteinExistence type="inferred from homology"/>
<feature type="non-terminal residue" evidence="8">
    <location>
        <position position="72"/>
    </location>
</feature>
<name>A0ABU9HHR1_9GAMM</name>
<keyword evidence="5 7" id="KW-1133">Transmembrane helix</keyword>
<evidence type="ECO:0000256" key="5">
    <source>
        <dbReference type="ARBA" id="ARBA00022989"/>
    </source>
</evidence>
<evidence type="ECO:0000313" key="9">
    <source>
        <dbReference type="Proteomes" id="UP001366060"/>
    </source>
</evidence>
<comment type="similarity">
    <text evidence="2 7">Belongs to the UPF0056 (MarC) family.</text>
</comment>
<keyword evidence="4 7" id="KW-0812">Transmembrane</keyword>
<evidence type="ECO:0000256" key="4">
    <source>
        <dbReference type="ARBA" id="ARBA00022692"/>
    </source>
</evidence>
<evidence type="ECO:0000256" key="3">
    <source>
        <dbReference type="ARBA" id="ARBA00022475"/>
    </source>
</evidence>
<sequence>MDVTFPIFSTGFLSFFILDPLGNVPILLSILKNIDKQKQSKIIIREMLIGLLILIVFVFFGEQFLSLFHLQT</sequence>
<evidence type="ECO:0000313" key="8">
    <source>
        <dbReference type="EMBL" id="MEL0661117.1"/>
    </source>
</evidence>
<dbReference type="Proteomes" id="UP001366060">
    <property type="component" value="Unassembled WGS sequence"/>
</dbReference>
<feature type="transmembrane region" description="Helical" evidence="7">
    <location>
        <begin position="12"/>
        <end position="31"/>
    </location>
</feature>
<comment type="subcellular location">
    <subcellularLocation>
        <location evidence="1 7">Cell membrane</location>
        <topology evidence="1 7">Multi-pass membrane protein</topology>
    </subcellularLocation>
</comment>
<protein>
    <recommendedName>
        <fullName evidence="7">UPF0056 membrane protein</fullName>
    </recommendedName>
</protein>
<dbReference type="PANTHER" id="PTHR33508:SF10">
    <property type="entry name" value="UPF0056 INNER MEMBRANE PROTEIN YHGN"/>
    <property type="match status" value="1"/>
</dbReference>
<gene>
    <name evidence="8" type="ORF">V6255_18615</name>
</gene>
<dbReference type="InterPro" id="IPR002771">
    <property type="entry name" value="Multi_antbiot-R_MarC"/>
</dbReference>
<evidence type="ECO:0000256" key="7">
    <source>
        <dbReference type="RuleBase" id="RU362048"/>
    </source>
</evidence>
<dbReference type="EMBL" id="JBAKBA010000300">
    <property type="protein sequence ID" value="MEL0661117.1"/>
    <property type="molecule type" value="Genomic_DNA"/>
</dbReference>
<keyword evidence="9" id="KW-1185">Reference proteome</keyword>
<keyword evidence="3" id="KW-1003">Cell membrane</keyword>
<reference evidence="8 9" key="1">
    <citation type="submission" date="2024-02" db="EMBL/GenBank/DDBJ databases">
        <title>Bacteria isolated from the canopy kelp, Nereocystis luetkeana.</title>
        <authorList>
            <person name="Pfister C.A."/>
            <person name="Younker I.T."/>
            <person name="Light S.H."/>
        </authorList>
    </citation>
    <scope>NUCLEOTIDE SEQUENCE [LARGE SCALE GENOMIC DNA]</scope>
    <source>
        <strain evidence="8 9">TI.2.07</strain>
    </source>
</reference>